<keyword evidence="1" id="KW-0175">Coiled coil</keyword>
<proteinExistence type="predicted"/>
<feature type="compositionally biased region" description="Basic and acidic residues" evidence="2">
    <location>
        <begin position="629"/>
        <end position="638"/>
    </location>
</feature>
<feature type="compositionally biased region" description="Polar residues" evidence="2">
    <location>
        <begin position="279"/>
        <end position="292"/>
    </location>
</feature>
<feature type="compositionally biased region" description="Low complexity" evidence="2">
    <location>
        <begin position="212"/>
        <end position="226"/>
    </location>
</feature>
<evidence type="ECO:0000313" key="3">
    <source>
        <dbReference type="EMBL" id="KAF2031239.1"/>
    </source>
</evidence>
<accession>A0A9P4HCK6</accession>
<feature type="compositionally biased region" description="Low complexity" evidence="2">
    <location>
        <begin position="784"/>
        <end position="801"/>
    </location>
</feature>
<comment type="caution">
    <text evidence="3">The sequence shown here is derived from an EMBL/GenBank/DDBJ whole genome shotgun (WGS) entry which is preliminary data.</text>
</comment>
<keyword evidence="4" id="KW-1185">Reference proteome</keyword>
<feature type="compositionally biased region" description="Polar residues" evidence="2">
    <location>
        <begin position="321"/>
        <end position="355"/>
    </location>
</feature>
<evidence type="ECO:0000256" key="2">
    <source>
        <dbReference type="SAM" id="MobiDB-lite"/>
    </source>
</evidence>
<feature type="region of interest" description="Disordered" evidence="2">
    <location>
        <begin position="211"/>
        <end position="405"/>
    </location>
</feature>
<organism evidence="3 4">
    <name type="scientific">Setomelanomma holmii</name>
    <dbReference type="NCBI Taxonomy" id="210430"/>
    <lineage>
        <taxon>Eukaryota</taxon>
        <taxon>Fungi</taxon>
        <taxon>Dikarya</taxon>
        <taxon>Ascomycota</taxon>
        <taxon>Pezizomycotina</taxon>
        <taxon>Dothideomycetes</taxon>
        <taxon>Pleosporomycetidae</taxon>
        <taxon>Pleosporales</taxon>
        <taxon>Pleosporineae</taxon>
        <taxon>Phaeosphaeriaceae</taxon>
        <taxon>Setomelanomma</taxon>
    </lineage>
</organism>
<protein>
    <submittedName>
        <fullName evidence="3">Uncharacterized protein</fullName>
    </submittedName>
</protein>
<reference evidence="3" key="1">
    <citation type="journal article" date="2020" name="Stud. Mycol.">
        <title>101 Dothideomycetes genomes: a test case for predicting lifestyles and emergence of pathogens.</title>
        <authorList>
            <person name="Haridas S."/>
            <person name="Albert R."/>
            <person name="Binder M."/>
            <person name="Bloem J."/>
            <person name="Labutti K."/>
            <person name="Salamov A."/>
            <person name="Andreopoulos B."/>
            <person name="Baker S."/>
            <person name="Barry K."/>
            <person name="Bills G."/>
            <person name="Bluhm B."/>
            <person name="Cannon C."/>
            <person name="Castanera R."/>
            <person name="Culley D."/>
            <person name="Daum C."/>
            <person name="Ezra D."/>
            <person name="Gonzalez J."/>
            <person name="Henrissat B."/>
            <person name="Kuo A."/>
            <person name="Liang C."/>
            <person name="Lipzen A."/>
            <person name="Lutzoni F."/>
            <person name="Magnuson J."/>
            <person name="Mondo S."/>
            <person name="Nolan M."/>
            <person name="Ohm R."/>
            <person name="Pangilinan J."/>
            <person name="Park H.-J."/>
            <person name="Ramirez L."/>
            <person name="Alfaro M."/>
            <person name="Sun H."/>
            <person name="Tritt A."/>
            <person name="Yoshinaga Y."/>
            <person name="Zwiers L.-H."/>
            <person name="Turgeon B."/>
            <person name="Goodwin S."/>
            <person name="Spatafora J."/>
            <person name="Crous P."/>
            <person name="Grigoriev I."/>
        </authorList>
    </citation>
    <scope>NUCLEOTIDE SEQUENCE</scope>
    <source>
        <strain evidence="3">CBS 110217</strain>
    </source>
</reference>
<evidence type="ECO:0000313" key="4">
    <source>
        <dbReference type="Proteomes" id="UP000799777"/>
    </source>
</evidence>
<name>A0A9P4HCK6_9PLEO</name>
<evidence type="ECO:0000256" key="1">
    <source>
        <dbReference type="SAM" id="Coils"/>
    </source>
</evidence>
<gene>
    <name evidence="3" type="ORF">EK21DRAFT_111063</name>
</gene>
<feature type="compositionally biased region" description="Basic and acidic residues" evidence="2">
    <location>
        <begin position="250"/>
        <end position="272"/>
    </location>
</feature>
<feature type="region of interest" description="Disordered" evidence="2">
    <location>
        <begin position="584"/>
        <end position="743"/>
    </location>
</feature>
<feature type="region of interest" description="Disordered" evidence="2">
    <location>
        <begin position="784"/>
        <end position="862"/>
    </location>
</feature>
<feature type="compositionally biased region" description="Polar residues" evidence="2">
    <location>
        <begin position="848"/>
        <end position="862"/>
    </location>
</feature>
<feature type="compositionally biased region" description="Polar residues" evidence="2">
    <location>
        <begin position="653"/>
        <end position="664"/>
    </location>
</feature>
<feature type="compositionally biased region" description="Low complexity" evidence="2">
    <location>
        <begin position="665"/>
        <end position="678"/>
    </location>
</feature>
<feature type="compositionally biased region" description="Polar residues" evidence="2">
    <location>
        <begin position="679"/>
        <end position="695"/>
    </location>
</feature>
<feature type="compositionally biased region" description="Polar residues" evidence="2">
    <location>
        <begin position="388"/>
        <end position="405"/>
    </location>
</feature>
<dbReference type="EMBL" id="ML978182">
    <property type="protein sequence ID" value="KAF2031239.1"/>
    <property type="molecule type" value="Genomic_DNA"/>
</dbReference>
<dbReference type="AlphaFoldDB" id="A0A9P4HCK6"/>
<feature type="compositionally biased region" description="Low complexity" evidence="2">
    <location>
        <begin position="107"/>
        <end position="118"/>
    </location>
</feature>
<feature type="region of interest" description="Disordered" evidence="2">
    <location>
        <begin position="90"/>
        <end position="173"/>
    </location>
</feature>
<feature type="compositionally biased region" description="Basic and acidic residues" evidence="2">
    <location>
        <begin position="144"/>
        <end position="153"/>
    </location>
</feature>
<feature type="compositionally biased region" description="Low complexity" evidence="2">
    <location>
        <begin position="370"/>
        <end position="387"/>
    </location>
</feature>
<sequence>MAPLLIPPPSLYLTEHPAIATPQPHSDITSAAQHSSTPDIHTWGLVLDPLGFAVTTSSLPELANLLPYHEPARNDPHEPNDPPYRTSLQLRQQQAADFDRIQHSHSRASSSTGSAAPSLRRTPNFERAPSVEPAQQSQSQRLVRFAEDPESTPRPRARSPSRNPDLFQPHPALRISRRTASAIRFVLEEAIRVPYSFTPDLVEENAQMSDLTGGRAANGGARTTGGPVPVSQADRSNIRTPQMIMNARRQRQEAEEQRKAEEERRRSAERRAQAAGVAPTSTEPGAQRQPQSAARPGDQYVQYPPPGVPRQPERVIPPSSQPQDTTAGASHTRSRTNSSTQPRPTQANQSATMPSAESRRPPPVQHARRPSAAAGSSQAGPSTAAPQRPSQATSTGQPRDSTTSTFPHAFERWEQLSSHWEGLTSYWIRKLEQNTDEVRRDPLVQQLSRQITDLSAAGANLFHAVVELQRLRASSERKFQRWFYEHRQEQERAQEREAQLLKSLEAERQARAEAEANMERMATEKKNAERAVTEMKRELQISKEEARRAWEELGRREQEERDRTFSLREGQPTLVGGVQVVPMAQGMGRGGRSGDDTYAGAQSSGSGIEQHYSYEEGQSPTDTDPFTETTRHGRREQDVPSLAQGTYVPAGATSASSARPSYSTAAEQAQVPAPAQQQYRTTGAQQAPMEPNSSRPEAFYQQPGSYLHQEQPGASIPEDERSYVTSHGETSEGEEEEYAIDERGHYMLDESGHRIPFRSIRSPVSDEYDVQEDRRRELEHLQRYGTAATSSGGYATTSGAGPSHGAGYATAGQPDYSGDGYGDEWVGMRHHHPTRLSDVPEEDERSRTSPSRASQASRGHRY</sequence>
<feature type="coiled-coil region" evidence="1">
    <location>
        <begin position="487"/>
        <end position="545"/>
    </location>
</feature>
<dbReference type="OrthoDB" id="5945798at2759"/>
<dbReference type="Proteomes" id="UP000799777">
    <property type="component" value="Unassembled WGS sequence"/>
</dbReference>
<feature type="compositionally biased region" description="Polar residues" evidence="2">
    <location>
        <begin position="616"/>
        <end position="628"/>
    </location>
</feature>